<comment type="caution">
    <text evidence="1">The sequence shown here is derived from an EMBL/GenBank/DDBJ whole genome shotgun (WGS) entry which is preliminary data.</text>
</comment>
<dbReference type="EMBL" id="PQWO01000007">
    <property type="protein sequence ID" value="PZD73097.1"/>
    <property type="molecule type" value="Genomic_DNA"/>
</dbReference>
<protein>
    <recommendedName>
        <fullName evidence="3">DUF4278 domain-containing protein</fullName>
    </recommendedName>
</protein>
<dbReference type="AlphaFoldDB" id="A0A2W1JXV9"/>
<sequence>MNLSYRGVKYRFTPFTAVATTSEVIGRYRGRTCRRSHFDIAASHPRVTLKYRGVAYMPGLGGQIASRSVESVARDASMVPVAVLTDRHRVQSELEKVHNLSIQKNLERRLSVARTQGNQNLIHVLENEQKQLAS</sequence>
<dbReference type="InterPro" id="IPR025458">
    <property type="entry name" value="DUF4278"/>
</dbReference>
<dbReference type="Pfam" id="PF14105">
    <property type="entry name" value="DUF4278"/>
    <property type="match status" value="1"/>
</dbReference>
<evidence type="ECO:0000313" key="1">
    <source>
        <dbReference type="EMBL" id="PZD73097.1"/>
    </source>
</evidence>
<proteinExistence type="predicted"/>
<gene>
    <name evidence="1" type="ORF">C1752_02898</name>
</gene>
<evidence type="ECO:0000313" key="2">
    <source>
        <dbReference type="Proteomes" id="UP000248857"/>
    </source>
</evidence>
<dbReference type="RefSeq" id="WP_110986584.1">
    <property type="nucleotide sequence ID" value="NZ_CAWNWM010000007.1"/>
</dbReference>
<reference evidence="1 2" key="1">
    <citation type="journal article" date="2018" name="Sci. Rep.">
        <title>A novel species of the marine cyanobacterium Acaryochloris with a unique pigment content and lifestyle.</title>
        <authorList>
            <person name="Partensky F."/>
            <person name="Six C."/>
            <person name="Ratin M."/>
            <person name="Garczarek L."/>
            <person name="Vaulot D."/>
            <person name="Probert I."/>
            <person name="Calteau A."/>
            <person name="Gourvil P."/>
            <person name="Marie D."/>
            <person name="Grebert T."/>
            <person name="Bouchier C."/>
            <person name="Le Panse S."/>
            <person name="Gachenot M."/>
            <person name="Rodriguez F."/>
            <person name="Garrido J.L."/>
        </authorList>
    </citation>
    <scope>NUCLEOTIDE SEQUENCE [LARGE SCALE GENOMIC DNA]</scope>
    <source>
        <strain evidence="1 2">RCC1774</strain>
    </source>
</reference>
<organism evidence="1 2">
    <name type="scientific">Acaryochloris thomasi RCC1774</name>
    <dbReference type="NCBI Taxonomy" id="1764569"/>
    <lineage>
        <taxon>Bacteria</taxon>
        <taxon>Bacillati</taxon>
        <taxon>Cyanobacteriota</taxon>
        <taxon>Cyanophyceae</taxon>
        <taxon>Acaryochloridales</taxon>
        <taxon>Acaryochloridaceae</taxon>
        <taxon>Acaryochloris</taxon>
        <taxon>Acaryochloris thomasi</taxon>
    </lineage>
</organism>
<accession>A0A2W1JXV9</accession>
<dbReference type="Proteomes" id="UP000248857">
    <property type="component" value="Unassembled WGS sequence"/>
</dbReference>
<name>A0A2W1JXV9_9CYAN</name>
<evidence type="ECO:0008006" key="3">
    <source>
        <dbReference type="Google" id="ProtNLM"/>
    </source>
</evidence>
<keyword evidence="2" id="KW-1185">Reference proteome</keyword>
<dbReference type="OrthoDB" id="515032at2"/>